<dbReference type="PANTHER" id="PTHR47188:SF1">
    <property type="entry name" value="PROTEIN TAR1"/>
    <property type="match status" value="1"/>
</dbReference>
<dbReference type="GO" id="GO:0043457">
    <property type="term" value="P:regulation of cellular respiration"/>
    <property type="evidence" value="ECO:0007669"/>
    <property type="project" value="InterPro"/>
</dbReference>
<organism evidence="2">
    <name type="scientific">Capsicum baccatum</name>
    <name type="common">Peruvian pepper</name>
    <dbReference type="NCBI Taxonomy" id="33114"/>
    <lineage>
        <taxon>Eukaryota</taxon>
        <taxon>Viridiplantae</taxon>
        <taxon>Streptophyta</taxon>
        <taxon>Embryophyta</taxon>
        <taxon>Tracheophyta</taxon>
        <taxon>Spermatophyta</taxon>
        <taxon>Magnoliopsida</taxon>
        <taxon>eudicotyledons</taxon>
        <taxon>Gunneridae</taxon>
        <taxon>Pentapetalae</taxon>
        <taxon>asterids</taxon>
        <taxon>lamiids</taxon>
        <taxon>Solanales</taxon>
        <taxon>Solanaceae</taxon>
        <taxon>Solanoideae</taxon>
        <taxon>Capsiceae</taxon>
        <taxon>Capsicum</taxon>
    </lineage>
</organism>
<feature type="region of interest" description="Disordered" evidence="1">
    <location>
        <begin position="296"/>
        <end position="319"/>
    </location>
</feature>
<proteinExistence type="predicted"/>
<accession>A0A2G2UZ65</accession>
<comment type="caution">
    <text evidence="2">The sequence shown here is derived from an EMBL/GenBank/DDBJ whole genome shotgun (WGS) entry which is preliminary data.</text>
</comment>
<dbReference type="InterPro" id="IPR044792">
    <property type="entry name" value="TAR1"/>
</dbReference>
<reference evidence="2" key="1">
    <citation type="journal article" date="2017" name="Genome Biol.">
        <title>New reference genome sequences of hot pepper reveal the massive evolution of plant disease-resistance genes by retroduplication.</title>
        <authorList>
            <person name="Kim S."/>
            <person name="Park J."/>
            <person name="Yeom S.I."/>
            <person name="Kim Y.M."/>
            <person name="Seo E."/>
            <person name="Kim K.T."/>
            <person name="Kim M.S."/>
            <person name="Lee J.M."/>
            <person name="Cheong K."/>
            <person name="Shin H.S."/>
            <person name="Kim S.B."/>
            <person name="Han K."/>
            <person name="Lee J."/>
            <person name="Park M."/>
            <person name="Lee H.A."/>
            <person name="Lee H.Y."/>
            <person name="Lee Y."/>
            <person name="Oh S."/>
            <person name="Lee J.H."/>
            <person name="Choi E."/>
            <person name="Choi E."/>
            <person name="Lee S.E."/>
            <person name="Jeon J."/>
            <person name="Kim H."/>
            <person name="Choi G."/>
            <person name="Song H."/>
            <person name="Lee J."/>
            <person name="Lee S.C."/>
            <person name="Kwon J.K."/>
            <person name="Lee H.Y."/>
            <person name="Koo N."/>
            <person name="Hong Y."/>
            <person name="Kim R.W."/>
            <person name="Kang W.H."/>
            <person name="Huh J.H."/>
            <person name="Kang B.C."/>
            <person name="Yang T.J."/>
            <person name="Lee Y.H."/>
            <person name="Bennetzen J.L."/>
            <person name="Choi D."/>
        </authorList>
    </citation>
    <scope>NUCLEOTIDE SEQUENCE [LARGE SCALE GENOMIC DNA]</scope>
    <source>
        <strain evidence="2">PBC81</strain>
        <tissue evidence="2">Leaf</tissue>
    </source>
</reference>
<sequence>MIKVGRWCTPPGDPTNQLRCALRVYLPVDSHTCQTPWSVFEDGSNREPTGQRPKRADAEAGRRRAPPTTIEETAFHERIESPGFGCPPNPHCRYLALDGIQRPIWAAFPNNPTRRQGLVVRQGPGATGLSPSPAPPSRGLGPGPPLTTALPTTFRTMEPPDSKAGLFPVHSPLIRRSIGPPDARRGWGARGRLSFKYSLALSASGFVGRPPRTLGACSGDGGGTRARCQSTPPARTPQLLNTFAGSFCCAGFDNDPSAGSLTETLLRLVLPLNDKDQPGSIPHRCRCRMSPACQRGRRRIQGERDRRLEGASYGADRRR</sequence>
<evidence type="ECO:0000256" key="1">
    <source>
        <dbReference type="SAM" id="MobiDB-lite"/>
    </source>
</evidence>
<feature type="region of interest" description="Disordered" evidence="1">
    <location>
        <begin position="36"/>
        <end position="66"/>
    </location>
</feature>
<dbReference type="AlphaFoldDB" id="A0A2G2UZ65"/>
<name>A0A2G2UZ65_CAPBA</name>
<reference evidence="2" key="2">
    <citation type="journal article" date="2017" name="J. Anim. Genet.">
        <title>Multiple reference genome sequences of hot pepper reveal the massive evolution of plant disease resistance genes by retroduplication.</title>
        <authorList>
            <person name="Kim S."/>
            <person name="Park J."/>
            <person name="Yeom S.-I."/>
            <person name="Kim Y.-M."/>
            <person name="Seo E."/>
            <person name="Kim K.-T."/>
            <person name="Kim M.-S."/>
            <person name="Lee J.M."/>
            <person name="Cheong K."/>
            <person name="Shin H.-S."/>
            <person name="Kim S.-B."/>
            <person name="Han K."/>
            <person name="Lee J."/>
            <person name="Park M."/>
            <person name="Lee H.-A."/>
            <person name="Lee H.-Y."/>
            <person name="Lee Y."/>
            <person name="Oh S."/>
            <person name="Lee J.H."/>
            <person name="Choi E."/>
            <person name="Choi E."/>
            <person name="Lee S.E."/>
            <person name="Jeon J."/>
            <person name="Kim H."/>
            <person name="Choi G."/>
            <person name="Song H."/>
            <person name="Lee J."/>
            <person name="Lee S.-C."/>
            <person name="Kwon J.-K."/>
            <person name="Lee H.-Y."/>
            <person name="Koo N."/>
            <person name="Hong Y."/>
            <person name="Kim R.W."/>
            <person name="Kang W.-H."/>
            <person name="Huh J.H."/>
            <person name="Kang B.-C."/>
            <person name="Yang T.-J."/>
            <person name="Lee Y.-H."/>
            <person name="Bennetzen J.L."/>
            <person name="Choi D."/>
        </authorList>
    </citation>
    <scope>NUCLEOTIDE SEQUENCE [LARGE SCALE GENOMIC DNA]</scope>
    <source>
        <strain evidence="2">cv. PBC81</strain>
    </source>
</reference>
<dbReference type="PANTHER" id="PTHR47188">
    <property type="entry name" value="PROTEIN TAR1"/>
    <property type="match status" value="1"/>
</dbReference>
<dbReference type="EMBL" id="MLFT02001035">
    <property type="protein sequence ID" value="PHT26061.1"/>
    <property type="molecule type" value="Genomic_DNA"/>
</dbReference>
<evidence type="ECO:0000313" key="2">
    <source>
        <dbReference type="EMBL" id="PHT26061.1"/>
    </source>
</evidence>
<protein>
    <submittedName>
        <fullName evidence="2">Protein TAR1</fullName>
    </submittedName>
</protein>
<gene>
    <name evidence="2" type="ORF">CQW23_34322</name>
</gene>
<feature type="region of interest" description="Disordered" evidence="1">
    <location>
        <begin position="121"/>
        <end position="145"/>
    </location>
</feature>
<feature type="compositionally biased region" description="Basic and acidic residues" evidence="1">
    <location>
        <begin position="300"/>
        <end position="309"/>
    </location>
</feature>